<evidence type="ECO:0000256" key="1">
    <source>
        <dbReference type="SAM" id="SignalP"/>
    </source>
</evidence>
<evidence type="ECO:0000313" key="3">
    <source>
        <dbReference type="Proteomes" id="UP001597024"/>
    </source>
</evidence>
<protein>
    <submittedName>
        <fullName evidence="2">Uncharacterized protein</fullName>
    </submittedName>
</protein>
<keyword evidence="3" id="KW-1185">Reference proteome</keyword>
<feature type="signal peptide" evidence="1">
    <location>
        <begin position="1"/>
        <end position="23"/>
    </location>
</feature>
<dbReference type="Proteomes" id="UP001597024">
    <property type="component" value="Unassembled WGS sequence"/>
</dbReference>
<sequence>MKIRRLSAALLAAGLGATVLAGAAPASASVSGQAGVTSAMAGSRVPAPLLTDYLYLSGPYQTMDACWVAHRRVSNSGKYTVLYDCRWYEADQQRSAGYYFLVYYVP</sequence>
<dbReference type="EMBL" id="JBHTHX010000031">
    <property type="protein sequence ID" value="MFD0883371.1"/>
    <property type="molecule type" value="Genomic_DNA"/>
</dbReference>
<proteinExistence type="predicted"/>
<organism evidence="2 3">
    <name type="scientific">Streptosporangium algeriense</name>
    <dbReference type="NCBI Taxonomy" id="1682748"/>
    <lineage>
        <taxon>Bacteria</taxon>
        <taxon>Bacillati</taxon>
        <taxon>Actinomycetota</taxon>
        <taxon>Actinomycetes</taxon>
        <taxon>Streptosporangiales</taxon>
        <taxon>Streptosporangiaceae</taxon>
        <taxon>Streptosporangium</taxon>
    </lineage>
</organism>
<keyword evidence="1" id="KW-0732">Signal</keyword>
<accession>A0ABW3DKT6</accession>
<evidence type="ECO:0000313" key="2">
    <source>
        <dbReference type="EMBL" id="MFD0883371.1"/>
    </source>
</evidence>
<comment type="caution">
    <text evidence="2">The sequence shown here is derived from an EMBL/GenBank/DDBJ whole genome shotgun (WGS) entry which is preliminary data.</text>
</comment>
<feature type="chain" id="PRO_5046007746" evidence="1">
    <location>
        <begin position="24"/>
        <end position="106"/>
    </location>
</feature>
<reference evidence="3" key="1">
    <citation type="journal article" date="2019" name="Int. J. Syst. Evol. Microbiol.">
        <title>The Global Catalogue of Microorganisms (GCM) 10K type strain sequencing project: providing services to taxonomists for standard genome sequencing and annotation.</title>
        <authorList>
            <consortium name="The Broad Institute Genomics Platform"/>
            <consortium name="The Broad Institute Genome Sequencing Center for Infectious Disease"/>
            <person name="Wu L."/>
            <person name="Ma J."/>
        </authorList>
    </citation>
    <scope>NUCLEOTIDE SEQUENCE [LARGE SCALE GENOMIC DNA]</scope>
    <source>
        <strain evidence="3">CCUG 62974</strain>
    </source>
</reference>
<gene>
    <name evidence="2" type="ORF">ACFQ08_02195</name>
</gene>
<name>A0ABW3DKT6_9ACTN</name>